<reference evidence="2 3" key="1">
    <citation type="journal article" date="2015" name="Nature">
        <title>rRNA introns, odd ribosomes, and small enigmatic genomes across a large radiation of phyla.</title>
        <authorList>
            <person name="Brown C.T."/>
            <person name="Hug L.A."/>
            <person name="Thomas B.C."/>
            <person name="Sharon I."/>
            <person name="Castelle C.J."/>
            <person name="Singh A."/>
            <person name="Wilkins M.J."/>
            <person name="Williams K.H."/>
            <person name="Banfield J.F."/>
        </authorList>
    </citation>
    <scope>NUCLEOTIDE SEQUENCE [LARGE SCALE GENOMIC DNA]</scope>
</reference>
<feature type="transmembrane region" description="Helical" evidence="1">
    <location>
        <begin position="340"/>
        <end position="361"/>
    </location>
</feature>
<evidence type="ECO:0008006" key="4">
    <source>
        <dbReference type="Google" id="ProtNLM"/>
    </source>
</evidence>
<organism evidence="2 3">
    <name type="scientific">Candidatus Woesebacteria bacterium GW2011_GWB1_38_8</name>
    <dbReference type="NCBI Taxonomy" id="1618570"/>
    <lineage>
        <taxon>Bacteria</taxon>
        <taxon>Candidatus Woeseibacteriota</taxon>
    </lineage>
</organism>
<protein>
    <recommendedName>
        <fullName evidence="4">Glycosyltransferase RgtA/B/C/D-like domain-containing protein</fullName>
    </recommendedName>
</protein>
<keyword evidence="1" id="KW-0812">Transmembrane</keyword>
<evidence type="ECO:0000313" key="2">
    <source>
        <dbReference type="EMBL" id="KKQ85753.1"/>
    </source>
</evidence>
<dbReference type="EMBL" id="LBVL01000004">
    <property type="protein sequence ID" value="KKQ85753.1"/>
    <property type="molecule type" value="Genomic_DNA"/>
</dbReference>
<comment type="caution">
    <text evidence="2">The sequence shown here is derived from an EMBL/GenBank/DDBJ whole genome shotgun (WGS) entry which is preliminary data.</text>
</comment>
<proteinExistence type="predicted"/>
<keyword evidence="1" id="KW-1133">Transmembrane helix</keyword>
<feature type="transmembrane region" description="Helical" evidence="1">
    <location>
        <begin position="185"/>
        <end position="204"/>
    </location>
</feature>
<keyword evidence="1" id="KW-0472">Membrane</keyword>
<evidence type="ECO:0000256" key="1">
    <source>
        <dbReference type="SAM" id="Phobius"/>
    </source>
</evidence>
<accession>A0A0G0L1C2</accession>
<dbReference type="AlphaFoldDB" id="A0A0G0L1C2"/>
<gene>
    <name evidence="2" type="ORF">UT08_C0004G0065</name>
</gene>
<feature type="transmembrane region" description="Helical" evidence="1">
    <location>
        <begin position="6"/>
        <end position="26"/>
    </location>
</feature>
<feature type="transmembrane region" description="Helical" evidence="1">
    <location>
        <begin position="258"/>
        <end position="277"/>
    </location>
</feature>
<evidence type="ECO:0000313" key="3">
    <source>
        <dbReference type="Proteomes" id="UP000034081"/>
    </source>
</evidence>
<feature type="transmembrane region" description="Helical" evidence="1">
    <location>
        <begin position="313"/>
        <end position="333"/>
    </location>
</feature>
<dbReference type="Proteomes" id="UP000034081">
    <property type="component" value="Unassembled WGS sequence"/>
</dbReference>
<sequence>MYNFKKLFYTLLIFVSISIFLLHYIIAGQAVYGDGVGYYSYLHSIVIDGNIDTTNEYKHIYTPVNNNSLNPKDSPDVQIIKASNDGRAENHFGMGVAILLLPFFIIANTLSIILNFIGIPVPTHGYSDIYQIITGVGAVLYIISGLFILEKLISHYIKDEFSGKLTITAIFFATNLLYYGSFDVINSHFASFFLSTLFFYILFIHKNDIKKTASLGFITGFILSVRPQDALVAVIWIIYALNNYKKNNKYYKKFGKELLVFLLFAFLGSLALVYNWTYTYGNPLNHPYLQATYQYMVNSNLRLLDSFFNTSTGLLSTTPILIIPLIYFIYLIFSKKANIQIILLSIFFTLQYIVITLQGGWQAAAYGGRMYISTLPFFAFLLAEFLRELTLKYGKRLSLILVSVFILINLLNIAQFLLFEKQTEGFSMGTEQRTKERLKYLIDELRF</sequence>
<feature type="transmembrane region" description="Helical" evidence="1">
    <location>
        <begin position="129"/>
        <end position="149"/>
    </location>
</feature>
<feature type="transmembrane region" description="Helical" evidence="1">
    <location>
        <begin position="161"/>
        <end position="179"/>
    </location>
</feature>
<name>A0A0G0L1C2_9BACT</name>
<feature type="transmembrane region" description="Helical" evidence="1">
    <location>
        <begin position="398"/>
        <end position="419"/>
    </location>
</feature>
<feature type="transmembrane region" description="Helical" evidence="1">
    <location>
        <begin position="96"/>
        <end position="117"/>
    </location>
</feature>
<feature type="transmembrane region" description="Helical" evidence="1">
    <location>
        <begin position="367"/>
        <end position="386"/>
    </location>
</feature>
<dbReference type="STRING" id="1618570.UT08_C0004G0065"/>